<keyword evidence="10 12" id="KW-0472">Membrane</keyword>
<evidence type="ECO:0000256" key="10">
    <source>
        <dbReference type="ARBA" id="ARBA00023136"/>
    </source>
</evidence>
<evidence type="ECO:0000313" key="13">
    <source>
        <dbReference type="EMBL" id="KAF5827590.1"/>
    </source>
</evidence>
<dbReference type="PANTHER" id="PTHR23284:SF0">
    <property type="entry name" value="PROLACTIN REGULATORY ELEMENT-BINDING PROTEIN"/>
    <property type="match status" value="1"/>
</dbReference>
<dbReference type="InterPro" id="IPR015943">
    <property type="entry name" value="WD40/YVTN_repeat-like_dom_sf"/>
</dbReference>
<proteinExistence type="predicted"/>
<dbReference type="SUPFAM" id="SSF50978">
    <property type="entry name" value="WD40 repeat-like"/>
    <property type="match status" value="1"/>
</dbReference>
<dbReference type="InterPro" id="IPR036322">
    <property type="entry name" value="WD40_repeat_dom_sf"/>
</dbReference>
<feature type="compositionally biased region" description="Low complexity" evidence="11">
    <location>
        <begin position="134"/>
        <end position="166"/>
    </location>
</feature>
<evidence type="ECO:0000256" key="12">
    <source>
        <dbReference type="SAM" id="Phobius"/>
    </source>
</evidence>
<dbReference type="PANTHER" id="PTHR23284">
    <property type="entry name" value="PROLACTIN REGULATORY ELEMENT BINDING PROTEIN"/>
    <property type="match status" value="1"/>
</dbReference>
<evidence type="ECO:0000256" key="1">
    <source>
        <dbReference type="ARBA" id="ARBA00004389"/>
    </source>
</evidence>
<feature type="compositionally biased region" description="Polar residues" evidence="11">
    <location>
        <begin position="123"/>
        <end position="133"/>
    </location>
</feature>
<keyword evidence="5" id="KW-0677">Repeat</keyword>
<organism evidence="13 14">
    <name type="scientific">Dunaliella salina</name>
    <name type="common">Green alga</name>
    <name type="synonym">Protococcus salinus</name>
    <dbReference type="NCBI Taxonomy" id="3046"/>
    <lineage>
        <taxon>Eukaryota</taxon>
        <taxon>Viridiplantae</taxon>
        <taxon>Chlorophyta</taxon>
        <taxon>core chlorophytes</taxon>
        <taxon>Chlorophyceae</taxon>
        <taxon>CS clade</taxon>
        <taxon>Chlamydomonadales</taxon>
        <taxon>Dunaliellaceae</taxon>
        <taxon>Dunaliella</taxon>
    </lineage>
</organism>
<dbReference type="EMBL" id="MU070466">
    <property type="protein sequence ID" value="KAF5827590.1"/>
    <property type="molecule type" value="Genomic_DNA"/>
</dbReference>
<accession>A0ABQ7FZ27</accession>
<dbReference type="InterPro" id="IPR045260">
    <property type="entry name" value="Sec12-like"/>
</dbReference>
<evidence type="ECO:0000256" key="5">
    <source>
        <dbReference type="ARBA" id="ARBA00022737"/>
    </source>
</evidence>
<sequence>MAFSHSGRHLALGFTYGALQVLSWPSLEVCFELSGEASLCDGVRDVDLSSSPSTLVSAVLDNGSCELWNWQAKSLVCRAGLAKGAFRSTRVMMMHGPNHVAPHVLPKGLEGISFTKLRFAPTAPSNPSGTSGFSNPPASPSSTQSAAHRSSSHEQGAASSSSSSSSSCDDCCMYALMNSRAGCHLVQWSLHLESKMLVLGRHRRLEDAPGACLELSRDGRLAAVGTSEGSAMVLDASSMALIRAVPSAHMVFSTGICFSADSRQVMSISADASAVAIPTTPPPSSVLNIRILFLLVVALAILLSALLLLASPQPLSKGVLSWGSSSSRSSKADMYLRAGPGVHDSVEL</sequence>
<keyword evidence="6" id="KW-0256">Endoplasmic reticulum</keyword>
<keyword evidence="7" id="KW-0931">ER-Golgi transport</keyword>
<keyword evidence="4 12" id="KW-0812">Transmembrane</keyword>
<keyword evidence="14" id="KW-1185">Reference proteome</keyword>
<dbReference type="Gene3D" id="2.130.10.10">
    <property type="entry name" value="YVTN repeat-like/Quinoprotein amine dehydrogenase"/>
    <property type="match status" value="1"/>
</dbReference>
<keyword evidence="9 12" id="KW-1133">Transmembrane helix</keyword>
<evidence type="ECO:0008006" key="15">
    <source>
        <dbReference type="Google" id="ProtNLM"/>
    </source>
</evidence>
<evidence type="ECO:0000256" key="11">
    <source>
        <dbReference type="SAM" id="MobiDB-lite"/>
    </source>
</evidence>
<evidence type="ECO:0000256" key="3">
    <source>
        <dbReference type="ARBA" id="ARBA00022574"/>
    </source>
</evidence>
<name>A0ABQ7FZ27_DUNSA</name>
<comment type="caution">
    <text evidence="13">The sequence shown here is derived from an EMBL/GenBank/DDBJ whole genome shotgun (WGS) entry which is preliminary data.</text>
</comment>
<keyword evidence="3" id="KW-0853">WD repeat</keyword>
<keyword evidence="8" id="KW-0653">Protein transport</keyword>
<comment type="subcellular location">
    <subcellularLocation>
        <location evidence="1">Endoplasmic reticulum membrane</location>
        <topology evidence="1">Single-pass membrane protein</topology>
    </subcellularLocation>
</comment>
<evidence type="ECO:0000256" key="4">
    <source>
        <dbReference type="ARBA" id="ARBA00022692"/>
    </source>
</evidence>
<reference evidence="13" key="1">
    <citation type="submission" date="2017-08" db="EMBL/GenBank/DDBJ databases">
        <authorList>
            <person name="Polle J.E."/>
            <person name="Barry K."/>
            <person name="Cushman J."/>
            <person name="Schmutz J."/>
            <person name="Tran D."/>
            <person name="Hathwaick L.T."/>
            <person name="Yim W.C."/>
            <person name="Jenkins J."/>
            <person name="Mckie-Krisberg Z.M."/>
            <person name="Prochnik S."/>
            <person name="Lindquist E."/>
            <person name="Dockter R.B."/>
            <person name="Adam C."/>
            <person name="Molina H."/>
            <person name="Bunkerborg J."/>
            <person name="Jin E."/>
            <person name="Buchheim M."/>
            <person name="Magnuson J."/>
        </authorList>
    </citation>
    <scope>NUCLEOTIDE SEQUENCE</scope>
    <source>
        <strain evidence="13">CCAP 19/18</strain>
    </source>
</reference>
<feature type="region of interest" description="Disordered" evidence="11">
    <location>
        <begin position="123"/>
        <end position="166"/>
    </location>
</feature>
<dbReference type="Proteomes" id="UP000815325">
    <property type="component" value="Unassembled WGS sequence"/>
</dbReference>
<evidence type="ECO:0000256" key="6">
    <source>
        <dbReference type="ARBA" id="ARBA00022824"/>
    </source>
</evidence>
<evidence type="ECO:0000256" key="9">
    <source>
        <dbReference type="ARBA" id="ARBA00022989"/>
    </source>
</evidence>
<evidence type="ECO:0000313" key="14">
    <source>
        <dbReference type="Proteomes" id="UP000815325"/>
    </source>
</evidence>
<evidence type="ECO:0000256" key="2">
    <source>
        <dbReference type="ARBA" id="ARBA00022448"/>
    </source>
</evidence>
<feature type="transmembrane region" description="Helical" evidence="12">
    <location>
        <begin position="291"/>
        <end position="310"/>
    </location>
</feature>
<protein>
    <recommendedName>
        <fullName evidence="15">Anaphase-promoting complex subunit 4 WD40 domain-containing protein</fullName>
    </recommendedName>
</protein>
<gene>
    <name evidence="13" type="ORF">DUNSADRAFT_404</name>
</gene>
<keyword evidence="2" id="KW-0813">Transport</keyword>
<evidence type="ECO:0000256" key="8">
    <source>
        <dbReference type="ARBA" id="ARBA00022927"/>
    </source>
</evidence>
<evidence type="ECO:0000256" key="7">
    <source>
        <dbReference type="ARBA" id="ARBA00022892"/>
    </source>
</evidence>